<dbReference type="Gene3D" id="3.40.50.2300">
    <property type="match status" value="1"/>
</dbReference>
<comment type="caution">
    <text evidence="11">The sequence shown here is derived from an EMBL/GenBank/DDBJ whole genome shotgun (WGS) entry which is preliminary data.</text>
</comment>
<dbReference type="Pfam" id="PF00512">
    <property type="entry name" value="HisKA"/>
    <property type="match status" value="1"/>
</dbReference>
<dbReference type="InterPro" id="IPR005467">
    <property type="entry name" value="His_kinase_dom"/>
</dbReference>
<dbReference type="InterPro" id="IPR001789">
    <property type="entry name" value="Sig_transdc_resp-reg_receiver"/>
</dbReference>
<dbReference type="InterPro" id="IPR003661">
    <property type="entry name" value="HisK_dim/P_dom"/>
</dbReference>
<dbReference type="SMART" id="SM00342">
    <property type="entry name" value="HTH_ARAC"/>
    <property type="match status" value="1"/>
</dbReference>
<keyword evidence="3 7" id="KW-0597">Phosphoprotein</keyword>
<dbReference type="InterPro" id="IPR011006">
    <property type="entry name" value="CheY-like_superfamily"/>
</dbReference>
<dbReference type="Pfam" id="PF02518">
    <property type="entry name" value="HATPase_c"/>
    <property type="match status" value="1"/>
</dbReference>
<dbReference type="SUPFAM" id="SSF47384">
    <property type="entry name" value="Homodimeric domain of signal transducing histidine kinase"/>
    <property type="match status" value="1"/>
</dbReference>
<dbReference type="Proteomes" id="UP001500298">
    <property type="component" value="Unassembled WGS sequence"/>
</dbReference>
<dbReference type="Pfam" id="PF07494">
    <property type="entry name" value="Reg_prop"/>
    <property type="match status" value="7"/>
</dbReference>
<dbReference type="EMBL" id="BAABJX010000015">
    <property type="protein sequence ID" value="GAA4825126.1"/>
    <property type="molecule type" value="Genomic_DNA"/>
</dbReference>
<name>A0ABP9D389_9BACT</name>
<dbReference type="SMART" id="SM00387">
    <property type="entry name" value="HATPase_c"/>
    <property type="match status" value="1"/>
</dbReference>
<dbReference type="PROSITE" id="PS50110">
    <property type="entry name" value="RESPONSE_REGULATORY"/>
    <property type="match status" value="1"/>
</dbReference>
<reference evidence="12" key="1">
    <citation type="journal article" date="2019" name="Int. J. Syst. Evol. Microbiol.">
        <title>The Global Catalogue of Microorganisms (GCM) 10K type strain sequencing project: providing services to taxonomists for standard genome sequencing and annotation.</title>
        <authorList>
            <consortium name="The Broad Institute Genomics Platform"/>
            <consortium name="The Broad Institute Genome Sequencing Center for Infectious Disease"/>
            <person name="Wu L."/>
            <person name="Ma J."/>
        </authorList>
    </citation>
    <scope>NUCLEOTIDE SEQUENCE [LARGE SCALE GENOMIC DNA]</scope>
    <source>
        <strain evidence="12">JCM 18326</strain>
    </source>
</reference>
<keyword evidence="12" id="KW-1185">Reference proteome</keyword>
<dbReference type="InterPro" id="IPR004358">
    <property type="entry name" value="Sig_transdc_His_kin-like_C"/>
</dbReference>
<dbReference type="SUPFAM" id="SSF46689">
    <property type="entry name" value="Homeodomain-like"/>
    <property type="match status" value="1"/>
</dbReference>
<dbReference type="InterPro" id="IPR018062">
    <property type="entry name" value="HTH_AraC-typ_CS"/>
</dbReference>
<evidence type="ECO:0000256" key="4">
    <source>
        <dbReference type="ARBA" id="ARBA00023015"/>
    </source>
</evidence>
<dbReference type="InterPro" id="IPR013783">
    <property type="entry name" value="Ig-like_fold"/>
</dbReference>
<evidence type="ECO:0000259" key="9">
    <source>
        <dbReference type="PROSITE" id="PS50109"/>
    </source>
</evidence>
<dbReference type="SUPFAM" id="SSF52172">
    <property type="entry name" value="CheY-like"/>
    <property type="match status" value="1"/>
</dbReference>
<evidence type="ECO:0000256" key="1">
    <source>
        <dbReference type="ARBA" id="ARBA00000085"/>
    </source>
</evidence>
<dbReference type="PANTHER" id="PTHR43547">
    <property type="entry name" value="TWO-COMPONENT HISTIDINE KINASE"/>
    <property type="match status" value="1"/>
</dbReference>
<evidence type="ECO:0000256" key="6">
    <source>
        <dbReference type="ARBA" id="ARBA00023163"/>
    </source>
</evidence>
<dbReference type="InterPro" id="IPR036097">
    <property type="entry name" value="HisK_dim/P_sf"/>
</dbReference>
<evidence type="ECO:0000256" key="2">
    <source>
        <dbReference type="ARBA" id="ARBA00012438"/>
    </source>
</evidence>
<dbReference type="RefSeq" id="WP_345369225.1">
    <property type="nucleotide sequence ID" value="NZ_BAABJX010000015.1"/>
</dbReference>
<evidence type="ECO:0000259" key="10">
    <source>
        <dbReference type="PROSITE" id="PS50110"/>
    </source>
</evidence>
<dbReference type="Gene3D" id="2.130.10.10">
    <property type="entry name" value="YVTN repeat-like/Quinoprotein amine dehydrogenase"/>
    <property type="match status" value="2"/>
</dbReference>
<dbReference type="Pfam" id="PF00072">
    <property type="entry name" value="Response_reg"/>
    <property type="match status" value="1"/>
</dbReference>
<protein>
    <recommendedName>
        <fullName evidence="2">histidine kinase</fullName>
        <ecNumber evidence="2">2.7.13.3</ecNumber>
    </recommendedName>
</protein>
<evidence type="ECO:0000313" key="12">
    <source>
        <dbReference type="Proteomes" id="UP001500298"/>
    </source>
</evidence>
<dbReference type="PANTHER" id="PTHR43547:SF2">
    <property type="entry name" value="HYBRID SIGNAL TRANSDUCTION HISTIDINE KINASE C"/>
    <property type="match status" value="1"/>
</dbReference>
<dbReference type="SMART" id="SM00388">
    <property type="entry name" value="HisKA"/>
    <property type="match status" value="1"/>
</dbReference>
<dbReference type="SUPFAM" id="SSF63829">
    <property type="entry name" value="Calcium-dependent phosphotriesterase"/>
    <property type="match status" value="2"/>
</dbReference>
<dbReference type="Gene3D" id="2.60.40.10">
    <property type="entry name" value="Immunoglobulins"/>
    <property type="match status" value="1"/>
</dbReference>
<dbReference type="Pfam" id="PF07495">
    <property type="entry name" value="Y_Y_Y"/>
    <property type="match status" value="1"/>
</dbReference>
<dbReference type="CDD" id="cd17574">
    <property type="entry name" value="REC_OmpR"/>
    <property type="match status" value="1"/>
</dbReference>
<dbReference type="InterPro" id="IPR036890">
    <property type="entry name" value="HATPase_C_sf"/>
</dbReference>
<accession>A0ABP9D389</accession>
<dbReference type="InterPro" id="IPR003594">
    <property type="entry name" value="HATPase_dom"/>
</dbReference>
<dbReference type="Pfam" id="PF12833">
    <property type="entry name" value="HTH_18"/>
    <property type="match status" value="1"/>
</dbReference>
<feature type="domain" description="HTH araC/xylS-type" evidence="8">
    <location>
        <begin position="1261"/>
        <end position="1360"/>
    </location>
</feature>
<comment type="catalytic activity">
    <reaction evidence="1">
        <text>ATP + protein L-histidine = ADP + protein N-phospho-L-histidine.</text>
        <dbReference type="EC" id="2.7.13.3"/>
    </reaction>
</comment>
<keyword evidence="4" id="KW-0805">Transcription regulation</keyword>
<feature type="modified residue" description="4-aspartylphosphate" evidence="7">
    <location>
        <position position="1162"/>
    </location>
</feature>
<dbReference type="EC" id="2.7.13.3" evidence="2"/>
<dbReference type="InterPro" id="IPR009057">
    <property type="entry name" value="Homeodomain-like_sf"/>
</dbReference>
<feature type="domain" description="Response regulatory" evidence="10">
    <location>
        <begin position="1114"/>
        <end position="1229"/>
    </location>
</feature>
<dbReference type="CDD" id="cd00082">
    <property type="entry name" value="HisKA"/>
    <property type="match status" value="1"/>
</dbReference>
<keyword evidence="5" id="KW-0238">DNA-binding</keyword>
<evidence type="ECO:0000313" key="11">
    <source>
        <dbReference type="EMBL" id="GAA4825126.1"/>
    </source>
</evidence>
<organism evidence="11 12">
    <name type="scientific">Algivirga pacifica</name>
    <dbReference type="NCBI Taxonomy" id="1162670"/>
    <lineage>
        <taxon>Bacteria</taxon>
        <taxon>Pseudomonadati</taxon>
        <taxon>Bacteroidota</taxon>
        <taxon>Cytophagia</taxon>
        <taxon>Cytophagales</taxon>
        <taxon>Flammeovirgaceae</taxon>
        <taxon>Algivirga</taxon>
    </lineage>
</organism>
<dbReference type="Gene3D" id="1.10.10.60">
    <property type="entry name" value="Homeodomain-like"/>
    <property type="match status" value="1"/>
</dbReference>
<dbReference type="Gene3D" id="1.10.287.130">
    <property type="match status" value="1"/>
</dbReference>
<dbReference type="SUPFAM" id="SSF55874">
    <property type="entry name" value="ATPase domain of HSP90 chaperone/DNA topoisomerase II/histidine kinase"/>
    <property type="match status" value="1"/>
</dbReference>
<dbReference type="InterPro" id="IPR011123">
    <property type="entry name" value="Y_Y_Y"/>
</dbReference>
<dbReference type="PROSITE" id="PS50109">
    <property type="entry name" value="HIS_KIN"/>
    <property type="match status" value="1"/>
</dbReference>
<dbReference type="InterPro" id="IPR015943">
    <property type="entry name" value="WD40/YVTN_repeat-like_dom_sf"/>
</dbReference>
<gene>
    <name evidence="11" type="ORF">GCM10023331_06940</name>
</gene>
<dbReference type="PRINTS" id="PR00344">
    <property type="entry name" value="BCTRLSENSOR"/>
</dbReference>
<evidence type="ECO:0000256" key="3">
    <source>
        <dbReference type="ARBA" id="ARBA00022553"/>
    </source>
</evidence>
<dbReference type="Gene3D" id="3.30.565.10">
    <property type="entry name" value="Histidine kinase-like ATPase, C-terminal domain"/>
    <property type="match status" value="1"/>
</dbReference>
<dbReference type="InterPro" id="IPR011110">
    <property type="entry name" value="Reg_prop"/>
</dbReference>
<dbReference type="PROSITE" id="PS00041">
    <property type="entry name" value="HTH_ARAC_FAMILY_1"/>
    <property type="match status" value="1"/>
</dbReference>
<proteinExistence type="predicted"/>
<dbReference type="CDD" id="cd00075">
    <property type="entry name" value="HATPase"/>
    <property type="match status" value="1"/>
</dbReference>
<sequence>MPFRATVTHLFLLLLFFYFSNEIYAQEKELSFRHYGVEKGLTQNTVFSVLQDQKGYIWIGTRNGLNRYDTHRFHQYRTAVGDSTALRNNAIHALASTDAALWVGTQQGLYTYDYGKDQLSYIAFPQGKSYKVNALLSDTQGQLWVGTPEGLFLYHSLTGKWISVASGEQQAFLSSEITALGMSAHQQALWVAGPEGIGVLNLGNQSYALQKLSLRKGKQAVELSKAISSIYVINEDAIWITSRGEGVLKMTAKGEIIQQLSMERQTLLHDDVRALEQDEQGRLWIGTFKGITVYDPTTEETFHIQHDPDDENSLSGNSIYSLYRDQKGSMWVGTYHQGINFMDESNRNFQHYTCSRLRNSVSHWVVSALEEDPQGSLWVGTEGGGLNYFDRKTKQFTHWKKSDTPYGLSADNVKGLLLDQEGDLWIGTYKGGLNIKQSTTGKFLNHKNSTQPIFSFPHVYAFEEDKRQQQVWVGTYGQGVFQVDKHTLEILKQWVPDASNTLPSDEIRALLQDEKGRLWIGSEKGLSVKAGATWVSFAGEIQTAVYCLFEDQQHRVWVGTYGEGLFCFDQNFKKLYHFHEENGLQGGRVMGIMPGEKGLWLTTNKGLSILEETSGTFKDYGVAEGLLGETMGYNSYLRTKDGELFFGGGWGLTSFDPKTMAHNDFSPPVVFTDFRLFNKSLQVDEEGLLKQHISETHEVVLDYDQNVIAVEFAALNYVQPEKNQYAFKLEGFEEDWVYTNTPIATYTNLDPGVYHLMVKASNNDNLWNKRPLELRIEVLPPLWKRWWAFLIYGAIILLALYLLAKLVRTRTHLIHDLHMEHMEMEKRDELYQAKMQFFTNISHEIRTPLTMITAPLEQALRMAQRDQPLLEKLTLVNKHTERLLQLINQLLDFRKQETGHMKLRRGVGNFVRFVEEITITFREQALLKEVNLSFETEATEMPLIYDRGQMEKVLYNLLSNALKYTSKHGQIKVALQTKEASDTFPQGALVLRIQDNGIGIPEDYLSDIFDRYYRIGESMQVNGTGIGLALAKGIVELHGGMIEAESTMKTEGQEGCTTFTIQLPLGEEHISEEELLDTFDEPSTSWSRFLVEKENSIEEDILSDRVVTAEKHHTILLVEDNQEIRRYMSTLLQETYHVLQAPNGQVGWELAQRHLPDLVISDVMMPVMDGIHLCKMIKTTVDTSHIPVILLTARTGLVHQLTGLETGADDYITKPFEVKILLARVNNMIASRAILRDKFSTQPYQVAENFAKSSADKVFMEKVMKVLEEYMADPDFNVARLVEEMGMSKPVLYRKIKALTDLSIIDFMKSIRLKKAAYLLQHTDKQIAEIAYEVGYSDPKYFTKSFKQAYDTPPSEYRKADLVETPY</sequence>
<feature type="domain" description="Histidine kinase" evidence="9">
    <location>
        <begin position="840"/>
        <end position="1067"/>
    </location>
</feature>
<dbReference type="PROSITE" id="PS01124">
    <property type="entry name" value="HTH_ARAC_FAMILY_2"/>
    <property type="match status" value="1"/>
</dbReference>
<dbReference type="SMART" id="SM00448">
    <property type="entry name" value="REC"/>
    <property type="match status" value="1"/>
</dbReference>
<evidence type="ECO:0000259" key="8">
    <source>
        <dbReference type="PROSITE" id="PS01124"/>
    </source>
</evidence>
<dbReference type="InterPro" id="IPR018060">
    <property type="entry name" value="HTH_AraC"/>
</dbReference>
<evidence type="ECO:0000256" key="7">
    <source>
        <dbReference type="PROSITE-ProRule" id="PRU00169"/>
    </source>
</evidence>
<dbReference type="SUPFAM" id="SSF101898">
    <property type="entry name" value="NHL repeat"/>
    <property type="match status" value="1"/>
</dbReference>
<evidence type="ECO:0000256" key="5">
    <source>
        <dbReference type="ARBA" id="ARBA00023125"/>
    </source>
</evidence>
<keyword evidence="6" id="KW-0804">Transcription</keyword>